<evidence type="ECO:0000256" key="4">
    <source>
        <dbReference type="PROSITE-ProRule" id="PRU00472"/>
    </source>
</evidence>
<evidence type="ECO:0000259" key="5">
    <source>
        <dbReference type="PROSITE" id="PS51133"/>
    </source>
</evidence>
<name>A0A481Z529_9VIRU</name>
<evidence type="ECO:0000256" key="3">
    <source>
        <dbReference type="ARBA" id="ARBA00022833"/>
    </source>
</evidence>
<accession>A0A481Z529</accession>
<dbReference type="InterPro" id="IPR001222">
    <property type="entry name" value="Znf_TFIIS"/>
</dbReference>
<dbReference type="PANTHER" id="PTHR11239:SF12">
    <property type="entry name" value="DNA-DIRECTED RNA POLYMERASE III SUBUNIT RPC10"/>
    <property type="match status" value="1"/>
</dbReference>
<feature type="domain" description="TFIIS-type" evidence="5">
    <location>
        <begin position="101"/>
        <end position="141"/>
    </location>
</feature>
<dbReference type="SUPFAM" id="SSF57783">
    <property type="entry name" value="Zinc beta-ribbon"/>
    <property type="match status" value="1"/>
</dbReference>
<gene>
    <name evidence="6" type="ORF">LCPAC104_01210</name>
</gene>
<keyword evidence="2 4" id="KW-0863">Zinc-finger</keyword>
<evidence type="ECO:0000313" key="6">
    <source>
        <dbReference type="EMBL" id="QBK90625.1"/>
    </source>
</evidence>
<keyword evidence="3" id="KW-0862">Zinc</keyword>
<dbReference type="InterPro" id="IPR012164">
    <property type="entry name" value="Rpa12/Rpb9/Rpc10/TFS"/>
</dbReference>
<dbReference type="GO" id="GO:0003676">
    <property type="term" value="F:nucleic acid binding"/>
    <property type="evidence" value="ECO:0007669"/>
    <property type="project" value="InterPro"/>
</dbReference>
<dbReference type="GO" id="GO:0006386">
    <property type="term" value="P:termination of RNA polymerase III transcription"/>
    <property type="evidence" value="ECO:0007669"/>
    <property type="project" value="TreeGrafter"/>
</dbReference>
<dbReference type="GO" id="GO:0008270">
    <property type="term" value="F:zinc ion binding"/>
    <property type="evidence" value="ECO:0007669"/>
    <property type="project" value="UniProtKB-KW"/>
</dbReference>
<evidence type="ECO:0000256" key="1">
    <source>
        <dbReference type="ARBA" id="ARBA00022723"/>
    </source>
</evidence>
<keyword evidence="1" id="KW-0479">Metal-binding</keyword>
<sequence length="142" mass="16489">MENIRDESGKRLISDQEILSIKNRDIIDYKDTGLILVIVNLIREIGYKDLNNFLDKVSFLKDKRSIKSEIIFNNPLTKNLQEKSIENIKSYEKKPENVEGLFGECAKCKSLKISYVQIQTRSADEPMTIIITCVECDNTWKR</sequence>
<dbReference type="CDD" id="cd13749">
    <property type="entry name" value="Zn-ribbon_TFIIS"/>
    <property type="match status" value="1"/>
</dbReference>
<reference evidence="6" key="1">
    <citation type="journal article" date="2019" name="MBio">
        <title>Virus Genomes from Deep Sea Sediments Expand the Ocean Megavirome and Support Independent Origins of Viral Gigantism.</title>
        <authorList>
            <person name="Backstrom D."/>
            <person name="Yutin N."/>
            <person name="Jorgensen S.L."/>
            <person name="Dharamshi J."/>
            <person name="Homa F."/>
            <person name="Zaremba-Niedwiedzka K."/>
            <person name="Spang A."/>
            <person name="Wolf Y.I."/>
            <person name="Koonin E.V."/>
            <person name="Ettema T.J."/>
        </authorList>
    </citation>
    <scope>NUCLEOTIDE SEQUENCE</scope>
</reference>
<dbReference type="SMART" id="SM00440">
    <property type="entry name" value="ZnF_C2C2"/>
    <property type="match status" value="1"/>
</dbReference>
<dbReference type="EMBL" id="MK500495">
    <property type="protein sequence ID" value="QBK90625.1"/>
    <property type="molecule type" value="Genomic_DNA"/>
</dbReference>
<evidence type="ECO:0000256" key="2">
    <source>
        <dbReference type="ARBA" id="ARBA00022771"/>
    </source>
</evidence>
<organism evidence="6">
    <name type="scientific">Pithovirus LCPAC104</name>
    <dbReference type="NCBI Taxonomy" id="2506589"/>
    <lineage>
        <taxon>Viruses</taxon>
        <taxon>Pithoviruses</taxon>
    </lineage>
</organism>
<proteinExistence type="predicted"/>
<dbReference type="PROSITE" id="PS00466">
    <property type="entry name" value="ZF_TFIIS_1"/>
    <property type="match status" value="1"/>
</dbReference>
<dbReference type="PANTHER" id="PTHR11239">
    <property type="entry name" value="DNA-DIRECTED RNA POLYMERASE"/>
    <property type="match status" value="1"/>
</dbReference>
<dbReference type="Pfam" id="PF01096">
    <property type="entry name" value="Zn_ribbon_TFIIS"/>
    <property type="match status" value="1"/>
</dbReference>
<dbReference type="GO" id="GO:0003899">
    <property type="term" value="F:DNA-directed RNA polymerase activity"/>
    <property type="evidence" value="ECO:0007669"/>
    <property type="project" value="InterPro"/>
</dbReference>
<dbReference type="PROSITE" id="PS51133">
    <property type="entry name" value="ZF_TFIIS_2"/>
    <property type="match status" value="1"/>
</dbReference>
<dbReference type="Gene3D" id="2.20.25.10">
    <property type="match status" value="1"/>
</dbReference>
<protein>
    <submittedName>
        <fullName evidence="6">Transcription factor S-II</fullName>
    </submittedName>
</protein>